<dbReference type="GO" id="GO:0009251">
    <property type="term" value="P:glucan catabolic process"/>
    <property type="evidence" value="ECO:0007669"/>
    <property type="project" value="TreeGrafter"/>
</dbReference>
<dbReference type="SUPFAM" id="SSF52279">
    <property type="entry name" value="Beta-D-glucan exohydrolase, C-terminal domain"/>
    <property type="match status" value="1"/>
</dbReference>
<dbReference type="InterPro" id="IPR051915">
    <property type="entry name" value="Cellulose_Degrad_GH3"/>
</dbReference>
<dbReference type="Proteomes" id="UP000636956">
    <property type="component" value="Unassembled WGS sequence"/>
</dbReference>
<dbReference type="EMBL" id="BMMD01000012">
    <property type="protein sequence ID" value="GGJ83220.1"/>
    <property type="molecule type" value="Genomic_DNA"/>
</dbReference>
<keyword evidence="7" id="KW-1185">Reference proteome</keyword>
<evidence type="ECO:0000256" key="3">
    <source>
        <dbReference type="RuleBase" id="RU361161"/>
    </source>
</evidence>
<gene>
    <name evidence="6" type="ORF">GCM10011372_21910</name>
</gene>
<dbReference type="SUPFAM" id="SSF51445">
    <property type="entry name" value="(Trans)glycosidases"/>
    <property type="match status" value="1"/>
</dbReference>
<dbReference type="InterPro" id="IPR013783">
    <property type="entry name" value="Ig-like_fold"/>
</dbReference>
<accession>A0A917PKU8</accession>
<evidence type="ECO:0000256" key="2">
    <source>
        <dbReference type="ARBA" id="ARBA00022801"/>
    </source>
</evidence>
<evidence type="ECO:0000259" key="4">
    <source>
        <dbReference type="Pfam" id="PF00933"/>
    </source>
</evidence>
<proteinExistence type="inferred from homology"/>
<organism evidence="6 7">
    <name type="scientific">Agromyces bauzanensis</name>
    <dbReference type="NCBI Taxonomy" id="1308924"/>
    <lineage>
        <taxon>Bacteria</taxon>
        <taxon>Bacillati</taxon>
        <taxon>Actinomycetota</taxon>
        <taxon>Actinomycetes</taxon>
        <taxon>Micrococcales</taxon>
        <taxon>Microbacteriaceae</taxon>
        <taxon>Agromyces</taxon>
    </lineage>
</organism>
<dbReference type="InterPro" id="IPR036881">
    <property type="entry name" value="Glyco_hydro_3_C_sf"/>
</dbReference>
<evidence type="ECO:0000313" key="7">
    <source>
        <dbReference type="Proteomes" id="UP000636956"/>
    </source>
</evidence>
<dbReference type="PANTHER" id="PTHR30620">
    <property type="entry name" value="PERIPLASMIC BETA-GLUCOSIDASE-RELATED"/>
    <property type="match status" value="1"/>
</dbReference>
<dbReference type="Pfam" id="PF01915">
    <property type="entry name" value="Glyco_hydro_3_C"/>
    <property type="match status" value="1"/>
</dbReference>
<feature type="domain" description="Glycoside hydrolase family 3 C-terminal" evidence="5">
    <location>
        <begin position="395"/>
        <end position="610"/>
    </location>
</feature>
<evidence type="ECO:0000256" key="1">
    <source>
        <dbReference type="ARBA" id="ARBA00005336"/>
    </source>
</evidence>
<feature type="domain" description="Glycoside hydrolase family 3 N-terminal" evidence="4">
    <location>
        <begin position="95"/>
        <end position="360"/>
    </location>
</feature>
<dbReference type="GO" id="GO:0008422">
    <property type="term" value="F:beta-glucosidase activity"/>
    <property type="evidence" value="ECO:0007669"/>
    <property type="project" value="TreeGrafter"/>
</dbReference>
<dbReference type="AlphaFoldDB" id="A0A917PKU8"/>
<reference evidence="6" key="2">
    <citation type="submission" date="2020-09" db="EMBL/GenBank/DDBJ databases">
        <authorList>
            <person name="Sun Q."/>
            <person name="Zhou Y."/>
        </authorList>
    </citation>
    <scope>NUCLEOTIDE SEQUENCE</scope>
    <source>
        <strain evidence="6">CGMCC 1.8984</strain>
    </source>
</reference>
<dbReference type="PANTHER" id="PTHR30620:SF123">
    <property type="entry name" value="BETA-XYLOSIDASE"/>
    <property type="match status" value="1"/>
</dbReference>
<dbReference type="Pfam" id="PF00933">
    <property type="entry name" value="Glyco_hydro_3"/>
    <property type="match status" value="1"/>
</dbReference>
<protein>
    <submittedName>
        <fullName evidence="6">Beta-glucosidase</fullName>
    </submittedName>
</protein>
<dbReference type="Gene3D" id="3.20.20.300">
    <property type="entry name" value="Glycoside hydrolase, family 3, N-terminal domain"/>
    <property type="match status" value="1"/>
</dbReference>
<dbReference type="InterPro" id="IPR002772">
    <property type="entry name" value="Glyco_hydro_3_C"/>
</dbReference>
<comment type="caution">
    <text evidence="6">The sequence shown here is derived from an EMBL/GenBank/DDBJ whole genome shotgun (WGS) entry which is preliminary data.</text>
</comment>
<dbReference type="PRINTS" id="PR00133">
    <property type="entry name" value="GLHYDRLASE3"/>
</dbReference>
<evidence type="ECO:0000259" key="5">
    <source>
        <dbReference type="Pfam" id="PF01915"/>
    </source>
</evidence>
<dbReference type="Gene3D" id="3.40.50.1700">
    <property type="entry name" value="Glycoside hydrolase family 3 C-terminal domain"/>
    <property type="match status" value="1"/>
</dbReference>
<dbReference type="Gene3D" id="2.60.40.10">
    <property type="entry name" value="Immunoglobulins"/>
    <property type="match status" value="1"/>
</dbReference>
<reference evidence="6" key="1">
    <citation type="journal article" date="2014" name="Int. J. Syst. Evol. Microbiol.">
        <title>Complete genome sequence of Corynebacterium casei LMG S-19264T (=DSM 44701T), isolated from a smear-ripened cheese.</title>
        <authorList>
            <consortium name="US DOE Joint Genome Institute (JGI-PGF)"/>
            <person name="Walter F."/>
            <person name="Albersmeier A."/>
            <person name="Kalinowski J."/>
            <person name="Ruckert C."/>
        </authorList>
    </citation>
    <scope>NUCLEOTIDE SEQUENCE</scope>
    <source>
        <strain evidence="6">CGMCC 1.8984</strain>
    </source>
</reference>
<keyword evidence="3" id="KW-0326">Glycosidase</keyword>
<sequence length="749" mass="77480">MKAEPGAMEVFRDPRRPVDERVAGLLGRMTRAEKAAQLGQRLPGWNIWSRTAAGRLQVEPMLDEEAARRGGIGAIYGLQRADAWTGSDWSDGVRPEEGAELAALVQERVIASSRFGIPALMVEEAPHGHQALGGTVVPVPLALGSSWRPELAREAAARSASELRARGAHIALVSGLDLLRDPRWGRSEECYSESPYLAAQFVEATVRGIRDVPGVGAVLKHFAAQGAGIGGRNGSGAPIGPRELAEIHLPPAHAGVRAGAVGVMAAYNDIDGVPCVADRALLTDVLRTRWGFDGFVMSDMFAIDRLQTSGATPAQSASLALRAGVDMSLCDEAFEHLEDAIERGLIDDTDLDLACGRVLGVKVRLGLLDPPSPAPSFPPPPDAVWARELAGAGAVLLSDRSALPLKANARVALLGPLASAPGALLGDYVAPQAEGVARSLRDAFAQRSPGLAAEPGCDLQTPLDGGIARAVAAAATADVAVLVLGGTSERGYDDDFQSNGAGLPGESAFRATSGEGFDMAEVRLPAAQLSLARAVTATGVPTVAIVISGRPHGLGDLVDSCAAVLWSAFPGPAGADVLVEIVYGEREPTGRLAASLPAASGTLPAASDERIETTSRYVDADAGAPLPLGAGLGWTSWELSEATPFTAHVATATDAGLEATLRNTGARGGVQLVQLYARAVVPGRTPRRAVLAGFARVAAAPGEEVPVRVGVDPLALEPLGDPRSGVLELWLSMEGSTVPESRVRVAVSG</sequence>
<evidence type="ECO:0000313" key="6">
    <source>
        <dbReference type="EMBL" id="GGJ83220.1"/>
    </source>
</evidence>
<dbReference type="InterPro" id="IPR019800">
    <property type="entry name" value="Glyco_hydro_3_AS"/>
</dbReference>
<dbReference type="PROSITE" id="PS00775">
    <property type="entry name" value="GLYCOSYL_HYDROL_F3"/>
    <property type="match status" value="1"/>
</dbReference>
<dbReference type="InterPro" id="IPR017853">
    <property type="entry name" value="GH"/>
</dbReference>
<dbReference type="InterPro" id="IPR036962">
    <property type="entry name" value="Glyco_hydro_3_N_sf"/>
</dbReference>
<dbReference type="InterPro" id="IPR001764">
    <property type="entry name" value="Glyco_hydro_3_N"/>
</dbReference>
<comment type="similarity">
    <text evidence="1 3">Belongs to the glycosyl hydrolase 3 family.</text>
</comment>
<dbReference type="RefSeq" id="WP_188743480.1">
    <property type="nucleotide sequence ID" value="NZ_BAABFW010000006.1"/>
</dbReference>
<keyword evidence="2 3" id="KW-0378">Hydrolase</keyword>
<name>A0A917PKU8_9MICO</name>